<dbReference type="InterPro" id="IPR050360">
    <property type="entry name" value="MFS_Sugar_Transporters"/>
</dbReference>
<evidence type="ECO:0000256" key="7">
    <source>
        <dbReference type="RuleBase" id="RU003346"/>
    </source>
</evidence>
<dbReference type="SUPFAM" id="SSF103473">
    <property type="entry name" value="MFS general substrate transporter"/>
    <property type="match status" value="1"/>
</dbReference>
<feature type="transmembrane region" description="Helical" evidence="8">
    <location>
        <begin position="341"/>
        <end position="358"/>
    </location>
</feature>
<gene>
    <name evidence="10" type="ORF">H2200_013036</name>
</gene>
<dbReference type="InterPro" id="IPR003663">
    <property type="entry name" value="Sugar/inositol_transpt"/>
</dbReference>
<keyword evidence="11" id="KW-1185">Reference proteome</keyword>
<dbReference type="GO" id="GO:0005351">
    <property type="term" value="F:carbohydrate:proton symporter activity"/>
    <property type="evidence" value="ECO:0007669"/>
    <property type="project" value="TreeGrafter"/>
</dbReference>
<dbReference type="Pfam" id="PF00083">
    <property type="entry name" value="Sugar_tr"/>
    <property type="match status" value="1"/>
</dbReference>
<feature type="transmembrane region" description="Helical" evidence="8">
    <location>
        <begin position="396"/>
        <end position="424"/>
    </location>
</feature>
<dbReference type="NCBIfam" id="TIGR00879">
    <property type="entry name" value="SP"/>
    <property type="match status" value="1"/>
</dbReference>
<sequence>MNKNSIEHVELPALDKDNLGLYTEEHVHGLEIPKVTWYKHKGLRRLYLMIPVLFLSATTNGYDSSLLNGLQTLSPWQDYYNHPKGSRIGLFNASYNLGGLSALPFSAYIADLLGRRAGISIGICIIFIGTVIMVVPAANHDGRFIGGRFLVGLGANISQGSAPVLVTELIYPQHRGRMTTLYNVIYSVGAIVAAWTVFGTVKYDSNSGWIIPNSLQVLMPAIQLSLVWFLPESPRWLVSKDRHDEALAVLVKYHAAGDVNDRFVASEFYEIQETIRLEKENSRNGWQMFFATPGNRKRLALIALTAFFSQCSGNGLISYYLHSILNTIGITRSYDQSIINGGLSIWSFLMALSAAFLVDRVGRKPLFLAAGFGMLIAFSVWTGLSAEYAQTKSKSLGRAVIGMIFLFNGCAGLAWPGLTVAYPVEILPYNLRAKGIACLYACKALASVFNQYVNPIGLEHLSWKFYFVYIAILVCEIIIIYFYFVETKGPTLEEIARLFDGDQANVSGKELLVHGNAAEGSNEVAITTIREENR</sequence>
<reference evidence="10" key="1">
    <citation type="submission" date="2022-10" db="EMBL/GenBank/DDBJ databases">
        <title>Culturing micro-colonial fungi from biological soil crusts in the Mojave desert and describing Neophaeococcomyces mojavensis, and introducing the new genera and species Taxawa tesnikishii.</title>
        <authorList>
            <person name="Kurbessoian T."/>
            <person name="Stajich J.E."/>
        </authorList>
    </citation>
    <scope>NUCLEOTIDE SEQUENCE</scope>
    <source>
        <strain evidence="10">TK_41</strain>
    </source>
</reference>
<feature type="transmembrane region" description="Helical" evidence="8">
    <location>
        <begin position="209"/>
        <end position="230"/>
    </location>
</feature>
<dbReference type="GO" id="GO:0016020">
    <property type="term" value="C:membrane"/>
    <property type="evidence" value="ECO:0007669"/>
    <property type="project" value="UniProtKB-SubCell"/>
</dbReference>
<feature type="transmembrane region" description="Helical" evidence="8">
    <location>
        <begin position="465"/>
        <end position="484"/>
    </location>
</feature>
<evidence type="ECO:0000256" key="5">
    <source>
        <dbReference type="ARBA" id="ARBA00022989"/>
    </source>
</evidence>
<feature type="transmembrane region" description="Helical" evidence="8">
    <location>
        <begin position="299"/>
        <end position="321"/>
    </location>
</feature>
<feature type="transmembrane region" description="Helical" evidence="8">
    <location>
        <begin position="365"/>
        <end position="384"/>
    </location>
</feature>
<comment type="subcellular location">
    <subcellularLocation>
        <location evidence="1">Membrane</location>
        <topology evidence="1">Multi-pass membrane protein</topology>
    </subcellularLocation>
</comment>
<feature type="transmembrane region" description="Helical" evidence="8">
    <location>
        <begin position="117"/>
        <end position="137"/>
    </location>
</feature>
<dbReference type="Proteomes" id="UP001172673">
    <property type="component" value="Unassembled WGS sequence"/>
</dbReference>
<dbReference type="EMBL" id="JAPDRK010000026">
    <property type="protein sequence ID" value="KAJ9602493.1"/>
    <property type="molecule type" value="Genomic_DNA"/>
</dbReference>
<comment type="similarity">
    <text evidence="2 7">Belongs to the major facilitator superfamily. Sugar transporter (TC 2.A.1.1) family.</text>
</comment>
<keyword evidence="4 8" id="KW-0812">Transmembrane</keyword>
<accession>A0AA39CBQ9</accession>
<dbReference type="InterPro" id="IPR020846">
    <property type="entry name" value="MFS_dom"/>
</dbReference>
<dbReference type="FunFam" id="1.20.1250.20:FF:000117">
    <property type="entry name" value="MFS hexose transporter"/>
    <property type="match status" value="1"/>
</dbReference>
<comment type="caution">
    <text evidence="10">The sequence shown here is derived from an EMBL/GenBank/DDBJ whole genome shotgun (WGS) entry which is preliminary data.</text>
</comment>
<evidence type="ECO:0000256" key="6">
    <source>
        <dbReference type="ARBA" id="ARBA00023136"/>
    </source>
</evidence>
<name>A0AA39CBQ9_9EURO</name>
<dbReference type="PANTHER" id="PTHR48022:SF64">
    <property type="entry name" value="MAJOR FACILITATOR SUPERFAMILY (MFS) PROFILE DOMAIN-CONTAINING PROTEIN"/>
    <property type="match status" value="1"/>
</dbReference>
<organism evidence="10 11">
    <name type="scientific">Cladophialophora chaetospira</name>
    <dbReference type="NCBI Taxonomy" id="386627"/>
    <lineage>
        <taxon>Eukaryota</taxon>
        <taxon>Fungi</taxon>
        <taxon>Dikarya</taxon>
        <taxon>Ascomycota</taxon>
        <taxon>Pezizomycotina</taxon>
        <taxon>Eurotiomycetes</taxon>
        <taxon>Chaetothyriomycetidae</taxon>
        <taxon>Chaetothyriales</taxon>
        <taxon>Herpotrichiellaceae</taxon>
        <taxon>Cladophialophora</taxon>
    </lineage>
</organism>
<protein>
    <recommendedName>
        <fullName evidence="9">Major facilitator superfamily (MFS) profile domain-containing protein</fullName>
    </recommendedName>
</protein>
<evidence type="ECO:0000313" key="11">
    <source>
        <dbReference type="Proteomes" id="UP001172673"/>
    </source>
</evidence>
<dbReference type="Gene3D" id="1.20.1250.20">
    <property type="entry name" value="MFS general substrate transporter like domains"/>
    <property type="match status" value="1"/>
</dbReference>
<feature type="transmembrane region" description="Helical" evidence="8">
    <location>
        <begin position="436"/>
        <end position="453"/>
    </location>
</feature>
<dbReference type="InterPro" id="IPR005829">
    <property type="entry name" value="Sugar_transporter_CS"/>
</dbReference>
<feature type="transmembrane region" description="Helical" evidence="8">
    <location>
        <begin position="88"/>
        <end position="110"/>
    </location>
</feature>
<dbReference type="InterPro" id="IPR005828">
    <property type="entry name" value="MFS_sugar_transport-like"/>
</dbReference>
<dbReference type="PROSITE" id="PS50850">
    <property type="entry name" value="MFS"/>
    <property type="match status" value="1"/>
</dbReference>
<feature type="transmembrane region" description="Helical" evidence="8">
    <location>
        <begin position="46"/>
        <end position="68"/>
    </location>
</feature>
<evidence type="ECO:0000256" key="3">
    <source>
        <dbReference type="ARBA" id="ARBA00022448"/>
    </source>
</evidence>
<keyword evidence="5 8" id="KW-1133">Transmembrane helix</keyword>
<feature type="domain" description="Major facilitator superfamily (MFS) profile" evidence="9">
    <location>
        <begin position="49"/>
        <end position="488"/>
    </location>
</feature>
<dbReference type="InterPro" id="IPR036259">
    <property type="entry name" value="MFS_trans_sf"/>
</dbReference>
<keyword evidence="6 8" id="KW-0472">Membrane</keyword>
<dbReference type="PROSITE" id="PS00216">
    <property type="entry name" value="SUGAR_TRANSPORT_1"/>
    <property type="match status" value="2"/>
</dbReference>
<evidence type="ECO:0000259" key="9">
    <source>
        <dbReference type="PROSITE" id="PS50850"/>
    </source>
</evidence>
<dbReference type="PRINTS" id="PR00171">
    <property type="entry name" value="SUGRTRNSPORT"/>
</dbReference>
<feature type="transmembrane region" description="Helical" evidence="8">
    <location>
        <begin position="149"/>
        <end position="171"/>
    </location>
</feature>
<keyword evidence="3 7" id="KW-0813">Transport</keyword>
<dbReference type="AlphaFoldDB" id="A0AA39CBQ9"/>
<feature type="transmembrane region" description="Helical" evidence="8">
    <location>
        <begin position="183"/>
        <end position="203"/>
    </location>
</feature>
<evidence type="ECO:0000256" key="2">
    <source>
        <dbReference type="ARBA" id="ARBA00010992"/>
    </source>
</evidence>
<evidence type="ECO:0000256" key="1">
    <source>
        <dbReference type="ARBA" id="ARBA00004141"/>
    </source>
</evidence>
<proteinExistence type="inferred from homology"/>
<dbReference type="PANTHER" id="PTHR48022">
    <property type="entry name" value="PLASTIDIC GLUCOSE TRANSPORTER 4"/>
    <property type="match status" value="1"/>
</dbReference>
<evidence type="ECO:0000256" key="8">
    <source>
        <dbReference type="SAM" id="Phobius"/>
    </source>
</evidence>
<evidence type="ECO:0000256" key="4">
    <source>
        <dbReference type="ARBA" id="ARBA00022692"/>
    </source>
</evidence>
<evidence type="ECO:0000313" key="10">
    <source>
        <dbReference type="EMBL" id="KAJ9602493.1"/>
    </source>
</evidence>